<dbReference type="OrthoDB" id="9804207at2"/>
<evidence type="ECO:0000313" key="11">
    <source>
        <dbReference type="EMBL" id="QAV19861.1"/>
    </source>
</evidence>
<dbReference type="PANTHER" id="PTHR43821">
    <property type="entry name" value="NAD(P)H NITROREDUCTASE YDJA-RELATED"/>
    <property type="match status" value="1"/>
</dbReference>
<dbReference type="Proteomes" id="UP000288943">
    <property type="component" value="Chromosome"/>
</dbReference>
<dbReference type="EMBL" id="JAMDMJ010000015">
    <property type="protein sequence ID" value="MCY9596823.1"/>
    <property type="molecule type" value="Genomic_DNA"/>
</dbReference>
<feature type="binding site" description="in other chain" evidence="8">
    <location>
        <begin position="14"/>
        <end position="16"/>
    </location>
    <ligand>
        <name>FMN</name>
        <dbReference type="ChEBI" id="CHEBI:58210"/>
        <note>ligand shared between dimeric partners</note>
    </ligand>
</feature>
<dbReference type="InterPro" id="IPR026021">
    <property type="entry name" value="YdjA-like"/>
</dbReference>
<evidence type="ECO:0000313" key="10">
    <source>
        <dbReference type="EMBL" id="MCY9596823.1"/>
    </source>
</evidence>
<keyword evidence="2 7" id="KW-0285">Flavoprotein</keyword>
<evidence type="ECO:0000256" key="8">
    <source>
        <dbReference type="PIRSR" id="PIRSR000232-1"/>
    </source>
</evidence>
<dbReference type="GeneID" id="95377126"/>
<dbReference type="RefSeq" id="WP_042227236.1">
    <property type="nucleotide sequence ID" value="NZ_CP026520.1"/>
</dbReference>
<accession>A0A410X077</accession>
<evidence type="ECO:0000256" key="5">
    <source>
        <dbReference type="ARBA" id="ARBA00023002"/>
    </source>
</evidence>
<evidence type="ECO:0000313" key="13">
    <source>
        <dbReference type="Proteomes" id="UP001527202"/>
    </source>
</evidence>
<evidence type="ECO:0000256" key="6">
    <source>
        <dbReference type="ARBA" id="ARBA00023027"/>
    </source>
</evidence>
<feature type="domain" description="Nitroreductase" evidence="9">
    <location>
        <begin position="11"/>
        <end position="171"/>
    </location>
</feature>
<dbReference type="InterPro" id="IPR029479">
    <property type="entry name" value="Nitroreductase"/>
</dbReference>
<evidence type="ECO:0000256" key="7">
    <source>
        <dbReference type="PIRNR" id="PIRNR000232"/>
    </source>
</evidence>
<comment type="similarity">
    <text evidence="1 7">Belongs to the nitroreductase family.</text>
</comment>
<reference evidence="11 12" key="1">
    <citation type="submission" date="2018-01" db="EMBL/GenBank/DDBJ databases">
        <title>The whole genome sequencing and assembly of Paenibacillus chitinolyticus KCCM 41400 strain.</title>
        <authorList>
            <person name="Kim J.-Y."/>
            <person name="Park M.-K."/>
            <person name="Lee Y.-J."/>
            <person name="Yi H."/>
            <person name="Bahn Y.-S."/>
            <person name="Kim J.F."/>
            <person name="Lee D.-W."/>
        </authorList>
    </citation>
    <scope>NUCLEOTIDE SEQUENCE [LARGE SCALE GENOMIC DNA]</scope>
    <source>
        <strain evidence="11 12">KCCM 41400</strain>
    </source>
</reference>
<evidence type="ECO:0000256" key="4">
    <source>
        <dbReference type="ARBA" id="ARBA00022857"/>
    </source>
</evidence>
<evidence type="ECO:0000256" key="2">
    <source>
        <dbReference type="ARBA" id="ARBA00022630"/>
    </source>
</evidence>
<keyword evidence="5 7" id="KW-0560">Oxidoreductase</keyword>
<dbReference type="CDD" id="cd02135">
    <property type="entry name" value="YdjA-like"/>
    <property type="match status" value="1"/>
</dbReference>
<sequence length="200" mass="21528">MPTDMNLTEAISGRRSIGRVKDEPIPREIIEELLEAANWAPSHRCTEPWRFFVMTGAGRGVLAEAYADVAAEGSGASGEALEELRAKQGSKAYRAPVIIGVAVSPSEDPAVNRMEEFAAAHSAVQNMLLAAHGLGLAAIWRSGDPMYHPRMKAAFGLRENDEMVALVYVGYPQIAPQAGKRTPVQEKTVWITEGSGPSAE</sequence>
<protein>
    <recommendedName>
        <fullName evidence="7">Putative NAD(P)H nitroreductase</fullName>
        <ecNumber evidence="7">1.-.-.-</ecNumber>
    </recommendedName>
</protein>
<evidence type="ECO:0000256" key="3">
    <source>
        <dbReference type="ARBA" id="ARBA00022643"/>
    </source>
</evidence>
<feature type="binding site" evidence="8">
    <location>
        <position position="43"/>
    </location>
    <ligand>
        <name>FMN</name>
        <dbReference type="ChEBI" id="CHEBI:58210"/>
        <note>ligand shared between dimeric partners</note>
    </ligand>
</feature>
<dbReference type="Pfam" id="PF00881">
    <property type="entry name" value="Nitroreductase"/>
    <property type="match status" value="1"/>
</dbReference>
<name>A0A410X077_9BACL</name>
<feature type="binding site" description="in other chain" evidence="8">
    <location>
        <begin position="140"/>
        <end position="142"/>
    </location>
    <ligand>
        <name>FMN</name>
        <dbReference type="ChEBI" id="CHEBI:58210"/>
        <note>ligand shared between dimeric partners</note>
    </ligand>
</feature>
<keyword evidence="4 7" id="KW-0521">NADP</keyword>
<dbReference type="SUPFAM" id="SSF55469">
    <property type="entry name" value="FMN-dependent nitroreductase-like"/>
    <property type="match status" value="1"/>
</dbReference>
<keyword evidence="3 7" id="KW-0288">FMN</keyword>
<dbReference type="KEGG" id="pchi:PC41400_20245"/>
<dbReference type="Proteomes" id="UP001527202">
    <property type="component" value="Unassembled WGS sequence"/>
</dbReference>
<comment type="cofactor">
    <cofactor evidence="8">
        <name>FMN</name>
        <dbReference type="ChEBI" id="CHEBI:58210"/>
    </cofactor>
    <text evidence="8">Binds 1 FMN per subunit.</text>
</comment>
<proteinExistence type="inferred from homology"/>
<dbReference type="PIRSF" id="PIRSF000232">
    <property type="entry name" value="YdjA"/>
    <property type="match status" value="1"/>
</dbReference>
<keyword evidence="6 7" id="KW-0520">NAD</keyword>
<dbReference type="InterPro" id="IPR052530">
    <property type="entry name" value="NAD(P)H_nitroreductase"/>
</dbReference>
<dbReference type="InterPro" id="IPR000415">
    <property type="entry name" value="Nitroreductase-like"/>
</dbReference>
<dbReference type="GO" id="GO:0016491">
    <property type="term" value="F:oxidoreductase activity"/>
    <property type="evidence" value="ECO:0007669"/>
    <property type="project" value="UniProtKB-UniRule"/>
</dbReference>
<keyword evidence="13" id="KW-1185">Reference proteome</keyword>
<dbReference type="Gene3D" id="3.40.109.10">
    <property type="entry name" value="NADH Oxidase"/>
    <property type="match status" value="1"/>
</dbReference>
<evidence type="ECO:0000313" key="12">
    <source>
        <dbReference type="Proteomes" id="UP000288943"/>
    </source>
</evidence>
<dbReference type="EMBL" id="CP026520">
    <property type="protein sequence ID" value="QAV19861.1"/>
    <property type="molecule type" value="Genomic_DNA"/>
</dbReference>
<dbReference type="AlphaFoldDB" id="A0A410X077"/>
<gene>
    <name evidence="10" type="ORF">M5X16_13665</name>
    <name evidence="11" type="ORF">PC41400_20245</name>
</gene>
<evidence type="ECO:0000256" key="1">
    <source>
        <dbReference type="ARBA" id="ARBA00007118"/>
    </source>
</evidence>
<dbReference type="EC" id="1.-.-.-" evidence="7"/>
<evidence type="ECO:0000259" key="9">
    <source>
        <dbReference type="Pfam" id="PF00881"/>
    </source>
</evidence>
<reference evidence="10 13" key="2">
    <citation type="submission" date="2022-05" db="EMBL/GenBank/DDBJ databases">
        <title>Genome Sequencing of Bee-Associated Microbes.</title>
        <authorList>
            <person name="Dunlap C."/>
        </authorList>
    </citation>
    <scope>NUCLEOTIDE SEQUENCE [LARGE SCALE GENOMIC DNA]</scope>
    <source>
        <strain evidence="10 13">NRRL B-23120</strain>
    </source>
</reference>
<organism evidence="11 12">
    <name type="scientific">Paenibacillus chitinolyticus</name>
    <dbReference type="NCBI Taxonomy" id="79263"/>
    <lineage>
        <taxon>Bacteria</taxon>
        <taxon>Bacillati</taxon>
        <taxon>Bacillota</taxon>
        <taxon>Bacilli</taxon>
        <taxon>Bacillales</taxon>
        <taxon>Paenibacillaceae</taxon>
        <taxon>Paenibacillus</taxon>
    </lineage>
</organism>
<dbReference type="PANTHER" id="PTHR43821:SF1">
    <property type="entry name" value="NAD(P)H NITROREDUCTASE YDJA-RELATED"/>
    <property type="match status" value="1"/>
</dbReference>